<accession>A0A8X6VIN6</accession>
<evidence type="ECO:0000313" key="1">
    <source>
        <dbReference type="EMBL" id="GFY08709.1"/>
    </source>
</evidence>
<protein>
    <submittedName>
        <fullName evidence="1">Uncharacterized protein</fullName>
    </submittedName>
</protein>
<name>A0A8X6VIN6_TRICX</name>
<keyword evidence="2" id="KW-1185">Reference proteome</keyword>
<proteinExistence type="predicted"/>
<gene>
    <name evidence="1" type="ORF">TNCV_5006221</name>
</gene>
<dbReference type="AlphaFoldDB" id="A0A8X6VIN6"/>
<organism evidence="1 2">
    <name type="scientific">Trichonephila clavipes</name>
    <name type="common">Golden silk orbweaver</name>
    <name type="synonym">Nephila clavipes</name>
    <dbReference type="NCBI Taxonomy" id="2585209"/>
    <lineage>
        <taxon>Eukaryota</taxon>
        <taxon>Metazoa</taxon>
        <taxon>Ecdysozoa</taxon>
        <taxon>Arthropoda</taxon>
        <taxon>Chelicerata</taxon>
        <taxon>Arachnida</taxon>
        <taxon>Araneae</taxon>
        <taxon>Araneomorphae</taxon>
        <taxon>Entelegynae</taxon>
        <taxon>Araneoidea</taxon>
        <taxon>Nephilidae</taxon>
        <taxon>Trichonephila</taxon>
    </lineage>
</organism>
<reference evidence="1" key="1">
    <citation type="submission" date="2020-08" db="EMBL/GenBank/DDBJ databases">
        <title>Multicomponent nature underlies the extraordinary mechanical properties of spider dragline silk.</title>
        <authorList>
            <person name="Kono N."/>
            <person name="Nakamura H."/>
            <person name="Mori M."/>
            <person name="Yoshida Y."/>
            <person name="Ohtoshi R."/>
            <person name="Malay A.D."/>
            <person name="Moran D.A.P."/>
            <person name="Tomita M."/>
            <person name="Numata K."/>
            <person name="Arakawa K."/>
        </authorList>
    </citation>
    <scope>NUCLEOTIDE SEQUENCE</scope>
</reference>
<evidence type="ECO:0000313" key="2">
    <source>
        <dbReference type="Proteomes" id="UP000887159"/>
    </source>
</evidence>
<sequence>MIDGDTTYLHLHNFCMELKEREIFYSPLRLCLSPQDFGPTDLTSTYTVRTRRHRASYPGLPVWSLML</sequence>
<comment type="caution">
    <text evidence="1">The sequence shown here is derived from an EMBL/GenBank/DDBJ whole genome shotgun (WGS) entry which is preliminary data.</text>
</comment>
<dbReference type="Proteomes" id="UP000887159">
    <property type="component" value="Unassembled WGS sequence"/>
</dbReference>
<dbReference type="EMBL" id="BMAU01021283">
    <property type="protein sequence ID" value="GFY08709.1"/>
    <property type="molecule type" value="Genomic_DNA"/>
</dbReference>